<comment type="caution">
    <text evidence="3">The sequence shown here is derived from an EMBL/GenBank/DDBJ whole genome shotgun (WGS) entry which is preliminary data.</text>
</comment>
<reference evidence="3" key="1">
    <citation type="submission" date="2022-12" db="EMBL/GenBank/DDBJ databases">
        <authorList>
            <person name="Webb A."/>
        </authorList>
    </citation>
    <scope>NUCLEOTIDE SEQUENCE</scope>
    <source>
        <strain evidence="3">Hp1</strain>
    </source>
</reference>
<feature type="compositionally biased region" description="Basic and acidic residues" evidence="1">
    <location>
        <begin position="88"/>
        <end position="104"/>
    </location>
</feature>
<evidence type="ECO:0000256" key="2">
    <source>
        <dbReference type="SAM" id="Phobius"/>
    </source>
</evidence>
<feature type="region of interest" description="Disordered" evidence="1">
    <location>
        <begin position="1"/>
        <end position="42"/>
    </location>
</feature>
<keyword evidence="2" id="KW-0812">Transmembrane</keyword>
<evidence type="ECO:0000256" key="1">
    <source>
        <dbReference type="SAM" id="MobiDB-lite"/>
    </source>
</evidence>
<gene>
    <name evidence="3" type="ORF">HBR001_LOCUS7270</name>
</gene>
<evidence type="ECO:0000313" key="3">
    <source>
        <dbReference type="EMBL" id="CAI5737779.1"/>
    </source>
</evidence>
<sequence length="262" mass="28376">MARTSELRPMRRSVRGRSDRSGHSVHCRRVSEVQSRRIGPRARRAKATALRALATQRHPVALRRLPRARPRQVLCKQPQHALVGGAAARERRGRRDESGDRRPRDGHAGLGLFFVLNESSVDLSNVTVALTSTAGETITDSLSLTPGKCTPGTSNFGPSRRVKVLNNFDELTYDSDYKAGDVMAMDEEALAPPARPAATTSDAHLLLVAPVVLAAVCAVAWGAFAYVARRAKATPTDESNSLTSPFSTRSSPAILSDTMTRL</sequence>
<dbReference type="EMBL" id="CANTFL010001342">
    <property type="protein sequence ID" value="CAI5737779.1"/>
    <property type="molecule type" value="Genomic_DNA"/>
</dbReference>
<name>A0AAV0UQM0_HYABA</name>
<keyword evidence="4" id="KW-1185">Reference proteome</keyword>
<evidence type="ECO:0000313" key="4">
    <source>
        <dbReference type="Proteomes" id="UP001162031"/>
    </source>
</evidence>
<accession>A0AAV0UQM0</accession>
<protein>
    <submittedName>
        <fullName evidence="3">Uncharacterized protein</fullName>
    </submittedName>
</protein>
<keyword evidence="2" id="KW-1133">Transmembrane helix</keyword>
<keyword evidence="2" id="KW-0472">Membrane</keyword>
<proteinExistence type="predicted"/>
<dbReference type="Proteomes" id="UP001162031">
    <property type="component" value="Unassembled WGS sequence"/>
</dbReference>
<organism evidence="3 4">
    <name type="scientific">Hyaloperonospora brassicae</name>
    <name type="common">Brassica downy mildew</name>
    <name type="synonym">Peronospora brassicae</name>
    <dbReference type="NCBI Taxonomy" id="162125"/>
    <lineage>
        <taxon>Eukaryota</taxon>
        <taxon>Sar</taxon>
        <taxon>Stramenopiles</taxon>
        <taxon>Oomycota</taxon>
        <taxon>Peronosporomycetes</taxon>
        <taxon>Peronosporales</taxon>
        <taxon>Peronosporaceae</taxon>
        <taxon>Hyaloperonospora</taxon>
    </lineage>
</organism>
<feature type="transmembrane region" description="Helical" evidence="2">
    <location>
        <begin position="205"/>
        <end position="227"/>
    </location>
</feature>
<dbReference type="AlphaFoldDB" id="A0AAV0UQM0"/>
<feature type="region of interest" description="Disordered" evidence="1">
    <location>
        <begin position="78"/>
        <end position="104"/>
    </location>
</feature>
<feature type="region of interest" description="Disordered" evidence="1">
    <location>
        <begin position="236"/>
        <end position="262"/>
    </location>
</feature>